<feature type="compositionally biased region" description="Low complexity" evidence="1">
    <location>
        <begin position="103"/>
        <end position="115"/>
    </location>
</feature>
<protein>
    <recommendedName>
        <fullName evidence="4">Proteophosphoglycan 5</fullName>
    </recommendedName>
</protein>
<feature type="compositionally biased region" description="Low complexity" evidence="1">
    <location>
        <begin position="315"/>
        <end position="325"/>
    </location>
</feature>
<feature type="region of interest" description="Disordered" evidence="1">
    <location>
        <begin position="376"/>
        <end position="395"/>
    </location>
</feature>
<dbReference type="Proteomes" id="UP001321760">
    <property type="component" value="Unassembled WGS sequence"/>
</dbReference>
<organism evidence="2 3">
    <name type="scientific">Podospora aff. communis PSN243</name>
    <dbReference type="NCBI Taxonomy" id="3040156"/>
    <lineage>
        <taxon>Eukaryota</taxon>
        <taxon>Fungi</taxon>
        <taxon>Dikarya</taxon>
        <taxon>Ascomycota</taxon>
        <taxon>Pezizomycotina</taxon>
        <taxon>Sordariomycetes</taxon>
        <taxon>Sordariomycetidae</taxon>
        <taxon>Sordariales</taxon>
        <taxon>Podosporaceae</taxon>
        <taxon>Podospora</taxon>
    </lineage>
</organism>
<feature type="region of interest" description="Disordered" evidence="1">
    <location>
        <begin position="142"/>
        <end position="363"/>
    </location>
</feature>
<dbReference type="EMBL" id="MU865913">
    <property type="protein sequence ID" value="KAK4455814.1"/>
    <property type="molecule type" value="Genomic_DNA"/>
</dbReference>
<accession>A0AAV9H7D2</accession>
<evidence type="ECO:0000313" key="2">
    <source>
        <dbReference type="EMBL" id="KAK4455814.1"/>
    </source>
</evidence>
<keyword evidence="3" id="KW-1185">Reference proteome</keyword>
<name>A0AAV9H7D2_9PEZI</name>
<dbReference type="Pfam" id="PF15365">
    <property type="entry name" value="PNRC"/>
    <property type="match status" value="1"/>
</dbReference>
<feature type="compositionally biased region" description="Polar residues" evidence="1">
    <location>
        <begin position="340"/>
        <end position="360"/>
    </location>
</feature>
<sequence>MQQQKQQQPNPHRGTPGRRRGNRHSVNSPARKTYASENDMPTDVAFPIDFSAGSPYTPQKLTANSPAPGSQPNNTRSRQRSGNKARQNQGSTSPAPTKPGRTTPPQSAATKSAAAAFAGATFHASPAPSSLPIPSFLAKALDSPGLKETARASQEPSPPPTDSEAPTPKHRPLVSDIAREESPLDLFFRADRAEKERARRASSANILATNPGPFSPPIQPTSPQEPRTLPNGIGAYRRKPTLQRNPSSGIPSSELDGTPGRPMGPAFSTPYQDRIRAAARSAEKQPEPAPSSQASAQQANDALGERLKRFLAVPTAQDQAQQTQQMSVAPGPTGPRQGWAGSSGQQVTMSSLPSAATNGGRSLDLLHMEDSLRRMLKINPGPNPGVAAHTNYQSS</sequence>
<dbReference type="InterPro" id="IPR028322">
    <property type="entry name" value="PNRC-like_rgn"/>
</dbReference>
<evidence type="ECO:0000313" key="3">
    <source>
        <dbReference type="Proteomes" id="UP001321760"/>
    </source>
</evidence>
<dbReference type="GO" id="GO:0016071">
    <property type="term" value="P:mRNA metabolic process"/>
    <property type="evidence" value="ECO:0007669"/>
    <property type="project" value="UniProtKB-ARBA"/>
</dbReference>
<evidence type="ECO:0008006" key="4">
    <source>
        <dbReference type="Google" id="ProtNLM"/>
    </source>
</evidence>
<comment type="caution">
    <text evidence="2">The sequence shown here is derived from an EMBL/GenBank/DDBJ whole genome shotgun (WGS) entry which is preliminary data.</text>
</comment>
<gene>
    <name evidence="2" type="ORF">QBC34DRAFT_1250</name>
</gene>
<dbReference type="AlphaFoldDB" id="A0AAV9H7D2"/>
<reference evidence="2" key="1">
    <citation type="journal article" date="2023" name="Mol. Phylogenet. Evol.">
        <title>Genome-scale phylogeny and comparative genomics of the fungal order Sordariales.</title>
        <authorList>
            <person name="Hensen N."/>
            <person name="Bonometti L."/>
            <person name="Westerberg I."/>
            <person name="Brannstrom I.O."/>
            <person name="Guillou S."/>
            <person name="Cros-Aarteil S."/>
            <person name="Calhoun S."/>
            <person name="Haridas S."/>
            <person name="Kuo A."/>
            <person name="Mondo S."/>
            <person name="Pangilinan J."/>
            <person name="Riley R."/>
            <person name="LaButti K."/>
            <person name="Andreopoulos B."/>
            <person name="Lipzen A."/>
            <person name="Chen C."/>
            <person name="Yan M."/>
            <person name="Daum C."/>
            <person name="Ng V."/>
            <person name="Clum A."/>
            <person name="Steindorff A."/>
            <person name="Ohm R.A."/>
            <person name="Martin F."/>
            <person name="Silar P."/>
            <person name="Natvig D.O."/>
            <person name="Lalanne C."/>
            <person name="Gautier V."/>
            <person name="Ament-Velasquez S.L."/>
            <person name="Kruys A."/>
            <person name="Hutchinson M.I."/>
            <person name="Powell A.J."/>
            <person name="Barry K."/>
            <person name="Miller A.N."/>
            <person name="Grigoriev I.V."/>
            <person name="Debuchy R."/>
            <person name="Gladieux P."/>
            <person name="Hiltunen Thoren M."/>
            <person name="Johannesson H."/>
        </authorList>
    </citation>
    <scope>NUCLEOTIDE SEQUENCE</scope>
    <source>
        <strain evidence="2">PSN243</strain>
    </source>
</reference>
<evidence type="ECO:0000256" key="1">
    <source>
        <dbReference type="SAM" id="MobiDB-lite"/>
    </source>
</evidence>
<feature type="compositionally biased region" description="Low complexity" evidence="1">
    <location>
        <begin position="290"/>
        <end position="299"/>
    </location>
</feature>
<feature type="compositionally biased region" description="Polar residues" evidence="1">
    <location>
        <begin position="242"/>
        <end position="251"/>
    </location>
</feature>
<proteinExistence type="predicted"/>
<feature type="region of interest" description="Disordered" evidence="1">
    <location>
        <begin position="1"/>
        <end position="115"/>
    </location>
</feature>
<feature type="compositionally biased region" description="Basic and acidic residues" evidence="1">
    <location>
        <begin position="177"/>
        <end position="199"/>
    </location>
</feature>
<feature type="compositionally biased region" description="Polar residues" evidence="1">
    <location>
        <begin position="54"/>
        <end position="76"/>
    </location>
</feature>
<feature type="compositionally biased region" description="Polar residues" evidence="1">
    <location>
        <begin position="84"/>
        <end position="95"/>
    </location>
</feature>
<feature type="compositionally biased region" description="Basic and acidic residues" evidence="1">
    <location>
        <begin position="273"/>
        <end position="286"/>
    </location>
</feature>
<reference evidence="2" key="2">
    <citation type="submission" date="2023-05" db="EMBL/GenBank/DDBJ databases">
        <authorList>
            <consortium name="Lawrence Berkeley National Laboratory"/>
            <person name="Steindorff A."/>
            <person name="Hensen N."/>
            <person name="Bonometti L."/>
            <person name="Westerberg I."/>
            <person name="Brannstrom I.O."/>
            <person name="Guillou S."/>
            <person name="Cros-Aarteil S."/>
            <person name="Calhoun S."/>
            <person name="Haridas S."/>
            <person name="Kuo A."/>
            <person name="Mondo S."/>
            <person name="Pangilinan J."/>
            <person name="Riley R."/>
            <person name="Labutti K."/>
            <person name="Andreopoulos B."/>
            <person name="Lipzen A."/>
            <person name="Chen C."/>
            <person name="Yanf M."/>
            <person name="Daum C."/>
            <person name="Ng V."/>
            <person name="Clum A."/>
            <person name="Ohm R."/>
            <person name="Martin F."/>
            <person name="Silar P."/>
            <person name="Natvig D."/>
            <person name="Lalanne C."/>
            <person name="Gautier V."/>
            <person name="Ament-Velasquez S.L."/>
            <person name="Kruys A."/>
            <person name="Hutchinson M.I."/>
            <person name="Powell A.J."/>
            <person name="Barry K."/>
            <person name="Miller A.N."/>
            <person name="Grigoriev I.V."/>
            <person name="Debuchy R."/>
            <person name="Gladieux P."/>
            <person name="Thoren M.H."/>
            <person name="Johannesson H."/>
        </authorList>
    </citation>
    <scope>NUCLEOTIDE SEQUENCE</scope>
    <source>
        <strain evidence="2">PSN243</strain>
    </source>
</reference>